<dbReference type="GO" id="GO:0005743">
    <property type="term" value="C:mitochondrial inner membrane"/>
    <property type="evidence" value="ECO:0007669"/>
    <property type="project" value="UniProtKB-SubCell"/>
</dbReference>
<keyword evidence="10 19" id="KW-1133">Transmembrane helix</keyword>
<feature type="binding site" evidence="16">
    <location>
        <position position="242"/>
    </location>
    <ligand>
        <name>Fe cation</name>
        <dbReference type="ChEBI" id="CHEBI:24875"/>
        <label>2</label>
    </ligand>
</feature>
<sequence length="347" mass="39874">MSYSKLGGRFCSVHVKQSLPRRLTSNSYYTKLASPYACQSSLRRGFACTAASHMRDFFPAQETKAIRTTPPAWPHHGYTYDEMLKVVPGHRKPRTAGDWAAWKFVRLCRWGMDFVTGISKAQKAQANVPAGQVVTVKPLTEAQWLIRFIFLESIAGVPGMVAGMLRHLGSIRRLRRDNGWIETLLEESYNERMHLLTFLKMCEPGRFMKLMIIAAQGVFFNGMFLLYLMSPRICHRFVGYLEEEAVHTYSWCIQEIEAGHLPKWTNENFRIPDIAVSYWNIPEGHRTMKDLIYYIRADEATHRGVNHTLGNLEQITDPNPFASVYKNDHNKPNPTLKPSGYERNDVI</sequence>
<dbReference type="Proteomes" id="UP000222788">
    <property type="component" value="Unassembled WGS sequence"/>
</dbReference>
<evidence type="ECO:0000256" key="13">
    <source>
        <dbReference type="ARBA" id="ARBA00023128"/>
    </source>
</evidence>
<dbReference type="GO" id="GO:0009916">
    <property type="term" value="F:alternative oxidase activity"/>
    <property type="evidence" value="ECO:0007669"/>
    <property type="project" value="UniProtKB-UniRule"/>
</dbReference>
<dbReference type="Pfam" id="PF01786">
    <property type="entry name" value="AOX"/>
    <property type="match status" value="1"/>
</dbReference>
<keyword evidence="3" id="KW-0813">Transport</keyword>
<keyword evidence="11 17" id="KW-0560">Oxidoreductase</keyword>
<feature type="region of interest" description="Disordered" evidence="18">
    <location>
        <begin position="324"/>
        <end position="347"/>
    </location>
</feature>
<keyword evidence="21" id="KW-1185">Reference proteome</keyword>
<keyword evidence="8" id="KW-0809">Transit peptide</keyword>
<evidence type="ECO:0000256" key="17">
    <source>
        <dbReference type="RuleBase" id="RU003779"/>
    </source>
</evidence>
<dbReference type="STRING" id="1035309.A0A2C5XAC0"/>
<evidence type="ECO:0000256" key="10">
    <source>
        <dbReference type="ARBA" id="ARBA00022989"/>
    </source>
</evidence>
<keyword evidence="7" id="KW-0999">Mitochondrion inner membrane</keyword>
<comment type="cofactor">
    <cofactor evidence="16 17">
        <name>Fe cation</name>
        <dbReference type="ChEBI" id="CHEBI:24875"/>
    </cofactor>
    <text evidence="16 17">Binds 2 iron ions per subunit.</text>
</comment>
<dbReference type="InterPro" id="IPR002680">
    <property type="entry name" value="AOX"/>
</dbReference>
<feature type="binding site" evidence="16">
    <location>
        <position position="194"/>
    </location>
    <ligand>
        <name>Fe cation</name>
        <dbReference type="ChEBI" id="CHEBI:24875"/>
        <label>1</label>
    </ligand>
</feature>
<evidence type="ECO:0000313" key="20">
    <source>
        <dbReference type="EMBL" id="PHH56068.1"/>
    </source>
</evidence>
<dbReference type="PANTHER" id="PTHR31803:SF3">
    <property type="entry name" value="ALTERNATIVE OXIDASE"/>
    <property type="match status" value="1"/>
</dbReference>
<keyword evidence="12 16" id="KW-0408">Iron</keyword>
<reference evidence="20 21" key="2">
    <citation type="journal article" date="2013" name="IMA Fungus">
        <title>IMA Genome-F 1: Ceratocystis fimbriata: Draft nuclear genome sequence for the plant pathogen, Ceratocystis fimbriata.</title>
        <authorList>
            <person name="Wilken P.M."/>
            <person name="Steenkamp E.T."/>
            <person name="Wingfield M.J."/>
            <person name="de Beer Z.W."/>
            <person name="Wingfield B.D."/>
        </authorList>
    </citation>
    <scope>NUCLEOTIDE SEQUENCE [LARGE SCALE GENOMIC DNA]</scope>
    <source>
        <strain evidence="20 21">CBS 114723</strain>
    </source>
</reference>
<keyword evidence="14 17" id="KW-0472">Membrane</keyword>
<protein>
    <recommendedName>
        <fullName evidence="17">Alternative oxidase</fullName>
        <ecNumber evidence="17">1.-.-.-</ecNumber>
    </recommendedName>
</protein>
<accession>A0A2C5XAC0</accession>
<feature type="binding site" evidence="16">
    <location>
        <position position="191"/>
    </location>
    <ligand>
        <name>Fe cation</name>
        <dbReference type="ChEBI" id="CHEBI:24875"/>
        <label>1</label>
    </ligand>
</feature>
<keyword evidence="5 17" id="KW-0812">Transmembrane</keyword>
<evidence type="ECO:0000256" key="3">
    <source>
        <dbReference type="ARBA" id="ARBA00022448"/>
    </source>
</evidence>
<evidence type="ECO:0000256" key="8">
    <source>
        <dbReference type="ARBA" id="ARBA00022946"/>
    </source>
</evidence>
<name>A0A2C5XAC0_9PEZI</name>
<dbReference type="GO" id="GO:0098803">
    <property type="term" value="C:respiratory chain complex"/>
    <property type="evidence" value="ECO:0007669"/>
    <property type="project" value="UniProtKB-UniRule"/>
</dbReference>
<evidence type="ECO:0000256" key="16">
    <source>
        <dbReference type="PIRSR" id="PIRSR005229-1"/>
    </source>
</evidence>
<feature type="binding site" evidence="16">
    <location>
        <position position="299"/>
    </location>
    <ligand>
        <name>Fe cation</name>
        <dbReference type="ChEBI" id="CHEBI:24875"/>
        <label>1</label>
    </ligand>
</feature>
<dbReference type="GO" id="GO:0010230">
    <property type="term" value="P:alternative respiration"/>
    <property type="evidence" value="ECO:0007669"/>
    <property type="project" value="TreeGrafter"/>
</dbReference>
<gene>
    <name evidence="20" type="primary">AOX1</name>
    <name evidence="20" type="ORF">CFIMG_001748RA</name>
</gene>
<feature type="binding site" evidence="16">
    <location>
        <position position="152"/>
    </location>
    <ligand>
        <name>Fe cation</name>
        <dbReference type="ChEBI" id="CHEBI:24875"/>
        <label>1</label>
    </ligand>
</feature>
<evidence type="ECO:0000256" key="11">
    <source>
        <dbReference type="ARBA" id="ARBA00023002"/>
    </source>
</evidence>
<organism evidence="20 21">
    <name type="scientific">Ceratocystis fimbriata CBS 114723</name>
    <dbReference type="NCBI Taxonomy" id="1035309"/>
    <lineage>
        <taxon>Eukaryota</taxon>
        <taxon>Fungi</taxon>
        <taxon>Dikarya</taxon>
        <taxon>Ascomycota</taxon>
        <taxon>Pezizomycotina</taxon>
        <taxon>Sordariomycetes</taxon>
        <taxon>Hypocreomycetidae</taxon>
        <taxon>Microascales</taxon>
        <taxon>Ceratocystidaceae</taxon>
        <taxon>Ceratocystis</taxon>
    </lineage>
</organism>
<comment type="caution">
    <text evidence="20">The sequence shown here is derived from an EMBL/GenBank/DDBJ whole genome shotgun (WGS) entry which is preliminary data.</text>
</comment>
<evidence type="ECO:0000313" key="21">
    <source>
        <dbReference type="Proteomes" id="UP000222788"/>
    </source>
</evidence>
<evidence type="ECO:0000256" key="12">
    <source>
        <dbReference type="ARBA" id="ARBA00023004"/>
    </source>
</evidence>
<evidence type="ECO:0000256" key="14">
    <source>
        <dbReference type="ARBA" id="ARBA00023136"/>
    </source>
</evidence>
<dbReference type="Gene3D" id="1.20.1260.140">
    <property type="entry name" value="Alternative oxidase"/>
    <property type="match status" value="1"/>
</dbReference>
<evidence type="ECO:0000256" key="6">
    <source>
        <dbReference type="ARBA" id="ARBA00022723"/>
    </source>
</evidence>
<dbReference type="GO" id="GO:0046872">
    <property type="term" value="F:metal ion binding"/>
    <property type="evidence" value="ECO:0007669"/>
    <property type="project" value="UniProtKB-UniRule"/>
</dbReference>
<dbReference type="InterPro" id="IPR038659">
    <property type="entry name" value="AOX_sf"/>
</dbReference>
<comment type="similarity">
    <text evidence="2 17">Belongs to the alternative oxidase family.</text>
</comment>
<evidence type="ECO:0000256" key="5">
    <source>
        <dbReference type="ARBA" id="ARBA00022692"/>
    </source>
</evidence>
<evidence type="ECO:0000256" key="19">
    <source>
        <dbReference type="SAM" id="Phobius"/>
    </source>
</evidence>
<dbReference type="EC" id="1.-.-.-" evidence="17"/>
<evidence type="ECO:0000256" key="18">
    <source>
        <dbReference type="SAM" id="MobiDB-lite"/>
    </source>
</evidence>
<evidence type="ECO:0000256" key="1">
    <source>
        <dbReference type="ARBA" id="ARBA00004292"/>
    </source>
</evidence>
<comment type="function">
    <text evidence="15">Catalyzes cyanide-resistant oxygen consumption. May increase respiration when the cytochrome respiratory pathway is restricted, or in response to low temperatures.</text>
</comment>
<keyword evidence="9 17" id="KW-0249">Electron transport</keyword>
<evidence type="ECO:0000256" key="4">
    <source>
        <dbReference type="ARBA" id="ARBA00022660"/>
    </source>
</evidence>
<keyword evidence="4 17" id="KW-0679">Respiratory chain</keyword>
<dbReference type="PIRSF" id="PIRSF005229">
    <property type="entry name" value="AOX"/>
    <property type="match status" value="1"/>
</dbReference>
<dbReference type="OrthoDB" id="16906at2759"/>
<keyword evidence="6 16" id="KW-0479">Metal-binding</keyword>
<feature type="binding site" evidence="16">
    <location>
        <position position="299"/>
    </location>
    <ligand>
        <name>Fe cation</name>
        <dbReference type="ChEBI" id="CHEBI:24875"/>
        <label>2</label>
    </ligand>
</feature>
<evidence type="ECO:0000256" key="2">
    <source>
        <dbReference type="ARBA" id="ARBA00008388"/>
    </source>
</evidence>
<feature type="transmembrane region" description="Helical" evidence="19">
    <location>
        <begin position="210"/>
        <end position="229"/>
    </location>
</feature>
<feature type="binding site" evidence="16">
    <location>
        <position position="191"/>
    </location>
    <ligand>
        <name>Fe cation</name>
        <dbReference type="ChEBI" id="CHEBI:24875"/>
        <label>2</label>
    </ligand>
</feature>
<evidence type="ECO:0000256" key="9">
    <source>
        <dbReference type="ARBA" id="ARBA00022982"/>
    </source>
</evidence>
<keyword evidence="13" id="KW-0496">Mitochondrion</keyword>
<comment type="subcellular location">
    <subcellularLocation>
        <location evidence="1">Mitochondrion inner membrane</location>
        <topology evidence="1">Multi-pass membrane protein</topology>
        <orientation evidence="1">Matrix side</orientation>
    </subcellularLocation>
</comment>
<evidence type="ECO:0000256" key="15">
    <source>
        <dbReference type="ARBA" id="ARBA00025285"/>
    </source>
</evidence>
<dbReference type="AlphaFoldDB" id="A0A2C5XAC0"/>
<feature type="binding site" evidence="16">
    <location>
        <position position="302"/>
    </location>
    <ligand>
        <name>Fe cation</name>
        <dbReference type="ChEBI" id="CHEBI:24875"/>
        <label>2</label>
    </ligand>
</feature>
<dbReference type="CDD" id="cd01053">
    <property type="entry name" value="AOX"/>
    <property type="match status" value="1"/>
</dbReference>
<reference evidence="20 21" key="1">
    <citation type="journal article" date="2013" name="Fungal Biol.">
        <title>Analysis of microsatellite markers in the genome of the plant pathogen Ceratocystis fimbriata.</title>
        <authorList>
            <person name="Simpson M.C."/>
            <person name="Wilken P.M."/>
            <person name="Coetzee M.P."/>
            <person name="Wingfield M.J."/>
            <person name="Wingfield B.D."/>
        </authorList>
    </citation>
    <scope>NUCLEOTIDE SEQUENCE [LARGE SCALE GENOMIC DNA]</scope>
    <source>
        <strain evidence="20 21">CBS 114723</strain>
    </source>
</reference>
<dbReference type="EMBL" id="APWK03000004">
    <property type="protein sequence ID" value="PHH56068.1"/>
    <property type="molecule type" value="Genomic_DNA"/>
</dbReference>
<dbReference type="FunFam" id="1.20.1260.140:FF:000002">
    <property type="entry name" value="Alternative oxidase"/>
    <property type="match status" value="1"/>
</dbReference>
<proteinExistence type="inferred from homology"/>
<dbReference type="PANTHER" id="PTHR31803">
    <property type="entry name" value="ALTERNATIVE OXIDASE"/>
    <property type="match status" value="1"/>
</dbReference>
<evidence type="ECO:0000256" key="7">
    <source>
        <dbReference type="ARBA" id="ARBA00022792"/>
    </source>
</evidence>